<sequence length="284" mass="31404">MTQVELLKEITKVRFPVATIAISSGKGGVGKTSLALSISKFLSDAGERVCLIDGDLGLANVDVMLGLSSKLNLYHIARGEASLEEVLVEVDDNFFVLPGGSGIRELLSMDRAMREKLVVELLKLDGKVDYIIADTAAGIADEVIMFCVSCQDVVLVVTPEPTSMTDAYALLKILNKDYSRREFKVLLNMMETGEDKAVLSHLETVVGKFLDKARLVRLGEIPRSKVFQRLIKEQDLAVLEELREDFVPIIDKLRSEKFVRKEERGLSRLAIGFLRFKGASAGRI</sequence>
<dbReference type="SUPFAM" id="SSF52540">
    <property type="entry name" value="P-loop containing nucleoside triphosphate hydrolases"/>
    <property type="match status" value="1"/>
</dbReference>
<keyword evidence="5" id="KW-0282">Flagellum</keyword>
<keyword evidence="5" id="KW-0969">Cilium</keyword>
<name>A0A0S3QSZ8_THET7</name>
<dbReference type="InterPro" id="IPR027417">
    <property type="entry name" value="P-loop_NTPase"/>
</dbReference>
<evidence type="ECO:0000256" key="1">
    <source>
        <dbReference type="ARBA" id="ARBA00022741"/>
    </source>
</evidence>
<feature type="binding site" evidence="3">
    <location>
        <begin position="26"/>
        <end position="33"/>
    </location>
    <ligand>
        <name>ATP</name>
        <dbReference type="ChEBI" id="CHEBI:30616"/>
    </ligand>
</feature>
<dbReference type="Proteomes" id="UP000063234">
    <property type="component" value="Chromosome"/>
</dbReference>
<dbReference type="GO" id="GO:0051782">
    <property type="term" value="P:negative regulation of cell division"/>
    <property type="evidence" value="ECO:0007669"/>
    <property type="project" value="TreeGrafter"/>
</dbReference>
<protein>
    <submittedName>
        <fullName evidence="5">Flagellar biosynthesis protein FlhG</fullName>
    </submittedName>
</protein>
<keyword evidence="1 3" id="KW-0547">Nucleotide-binding</keyword>
<dbReference type="PANTHER" id="PTHR43384:SF4">
    <property type="entry name" value="CELLULOSE BIOSYNTHESIS PROTEIN BCSQ-RELATED"/>
    <property type="match status" value="1"/>
</dbReference>
<dbReference type="Pfam" id="PF13614">
    <property type="entry name" value="AAA_31"/>
    <property type="match status" value="1"/>
</dbReference>
<dbReference type="EMBL" id="AP013035">
    <property type="protein sequence ID" value="BAT71456.1"/>
    <property type="molecule type" value="Genomic_DNA"/>
</dbReference>
<dbReference type="GO" id="GO:0005829">
    <property type="term" value="C:cytosol"/>
    <property type="evidence" value="ECO:0007669"/>
    <property type="project" value="TreeGrafter"/>
</dbReference>
<dbReference type="PANTHER" id="PTHR43384">
    <property type="entry name" value="SEPTUM SITE-DETERMINING PROTEIN MIND HOMOLOG, CHLOROPLASTIC-RELATED"/>
    <property type="match status" value="1"/>
</dbReference>
<dbReference type="InterPro" id="IPR050625">
    <property type="entry name" value="ParA/MinD_ATPase"/>
</dbReference>
<keyword evidence="2 3" id="KW-0067">ATP-binding</keyword>
<dbReference type="GO" id="GO:0005524">
    <property type="term" value="F:ATP binding"/>
    <property type="evidence" value="ECO:0007669"/>
    <property type="project" value="UniProtKB-KW"/>
</dbReference>
<dbReference type="GO" id="GO:0009898">
    <property type="term" value="C:cytoplasmic side of plasma membrane"/>
    <property type="evidence" value="ECO:0007669"/>
    <property type="project" value="TreeGrafter"/>
</dbReference>
<dbReference type="PIRSF" id="PIRSF003092">
    <property type="entry name" value="MinD"/>
    <property type="match status" value="1"/>
</dbReference>
<dbReference type="OrthoDB" id="9816297at2"/>
<accession>A0A0S3QSZ8</accession>
<dbReference type="Gene3D" id="3.40.50.300">
    <property type="entry name" value="P-loop containing nucleotide triphosphate hydrolases"/>
    <property type="match status" value="1"/>
</dbReference>
<dbReference type="InterPro" id="IPR025669">
    <property type="entry name" value="AAA_dom"/>
</dbReference>
<evidence type="ECO:0000313" key="5">
    <source>
        <dbReference type="EMBL" id="BAT71456.1"/>
    </source>
</evidence>
<dbReference type="RefSeq" id="WP_068549449.1">
    <property type="nucleotide sequence ID" value="NZ_AP013035.1"/>
</dbReference>
<dbReference type="PATRIC" id="fig|1298851.3.peg.676"/>
<dbReference type="AlphaFoldDB" id="A0A0S3QSZ8"/>
<keyword evidence="5" id="KW-0966">Cell projection</keyword>
<keyword evidence="6" id="KW-1185">Reference proteome</keyword>
<reference evidence="6" key="1">
    <citation type="journal article" date="2018" name="Science">
        <title>A primordial and reversible TCA cycle in a facultatively chemolithoautotrophic thermophile.</title>
        <authorList>
            <person name="Nunoura T."/>
            <person name="Chikaraishi Y."/>
            <person name="Izaki R."/>
            <person name="Suwa T."/>
            <person name="Sato T."/>
            <person name="Harada T."/>
            <person name="Mori K."/>
            <person name="Kato Y."/>
            <person name="Miyazaki M."/>
            <person name="Shimamura S."/>
            <person name="Yanagawa K."/>
            <person name="Shuto A."/>
            <person name="Ohkouchi N."/>
            <person name="Fujita N."/>
            <person name="Takaki Y."/>
            <person name="Atomi H."/>
            <person name="Takai K."/>
        </authorList>
    </citation>
    <scope>NUCLEOTIDE SEQUENCE [LARGE SCALE GENOMIC DNA]</scope>
    <source>
        <strain evidence="6">DSM 17441 / JCM 13301 / NBRC 103674 / ABI70S6</strain>
    </source>
</reference>
<evidence type="ECO:0000256" key="2">
    <source>
        <dbReference type="ARBA" id="ARBA00022840"/>
    </source>
</evidence>
<dbReference type="GO" id="GO:0016887">
    <property type="term" value="F:ATP hydrolysis activity"/>
    <property type="evidence" value="ECO:0007669"/>
    <property type="project" value="TreeGrafter"/>
</dbReference>
<dbReference type="KEGG" id="ttk:TST_0650"/>
<feature type="domain" description="AAA" evidence="4">
    <location>
        <begin position="19"/>
        <end position="176"/>
    </location>
</feature>
<evidence type="ECO:0000313" key="6">
    <source>
        <dbReference type="Proteomes" id="UP000063234"/>
    </source>
</evidence>
<evidence type="ECO:0000259" key="4">
    <source>
        <dbReference type="Pfam" id="PF13614"/>
    </source>
</evidence>
<organism evidence="5 6">
    <name type="scientific">Thermosulfidibacter takaii (strain DSM 17441 / JCM 13301 / NBRC 103674 / ABI70S6)</name>
    <dbReference type="NCBI Taxonomy" id="1298851"/>
    <lineage>
        <taxon>Bacteria</taxon>
        <taxon>Pseudomonadati</taxon>
        <taxon>Thermosulfidibacterota</taxon>
        <taxon>Thermosulfidibacteria</taxon>
        <taxon>Thermosulfidibacterales</taxon>
        <taxon>Thermosulfidibacteraceae</taxon>
    </lineage>
</organism>
<evidence type="ECO:0000256" key="3">
    <source>
        <dbReference type="PIRSR" id="PIRSR003092-1"/>
    </source>
</evidence>
<dbReference type="STRING" id="1298851.TST_0650"/>
<proteinExistence type="predicted"/>
<dbReference type="InterPro" id="IPR025501">
    <property type="entry name" value="MinD_FleN"/>
</dbReference>
<gene>
    <name evidence="5" type="primary">flhG</name>
    <name evidence="5" type="ORF">TST_0650</name>
</gene>